<organism evidence="4 5">
    <name type="scientific">Paenibacillus gyeongsangnamensis</name>
    <dbReference type="NCBI Taxonomy" id="3388067"/>
    <lineage>
        <taxon>Bacteria</taxon>
        <taxon>Bacillati</taxon>
        <taxon>Bacillota</taxon>
        <taxon>Bacilli</taxon>
        <taxon>Bacillales</taxon>
        <taxon>Paenibacillaceae</taxon>
        <taxon>Paenibacillus</taxon>
    </lineage>
</organism>
<evidence type="ECO:0000256" key="2">
    <source>
        <dbReference type="PROSITE-ProRule" id="PRU00335"/>
    </source>
</evidence>
<dbReference type="Proteomes" id="UP001527882">
    <property type="component" value="Unassembled WGS sequence"/>
</dbReference>
<protein>
    <submittedName>
        <fullName evidence="4">TetR/AcrR family transcriptional regulator</fullName>
    </submittedName>
</protein>
<feature type="domain" description="HTH tetR-type" evidence="3">
    <location>
        <begin position="10"/>
        <end position="70"/>
    </location>
</feature>
<keyword evidence="1 2" id="KW-0238">DNA-binding</keyword>
<sequence length="209" mass="24170">MHTKFTSIEPDKQARILNAAMKVFSQQGYEQASTNAIVQEAQISKGLLFHYFNNKKALYLYLYHYVVDNVVRDYYDKLDLAERDLLLRLRQHARLKIAMIRKHPELFAFIVSAVNERSAEVREELNRRNRETIAGGLAKLLDGIDISRFKEGLDVSKALNIVIWTLEGFSAREQGQLDSHSPDDAYFEAILAEMDTYLDLFRGAFYREG</sequence>
<keyword evidence="5" id="KW-1185">Reference proteome</keyword>
<dbReference type="PROSITE" id="PS01081">
    <property type="entry name" value="HTH_TETR_1"/>
    <property type="match status" value="1"/>
</dbReference>
<feature type="DNA-binding region" description="H-T-H motif" evidence="2">
    <location>
        <begin position="33"/>
        <end position="52"/>
    </location>
</feature>
<evidence type="ECO:0000259" key="3">
    <source>
        <dbReference type="PROSITE" id="PS50977"/>
    </source>
</evidence>
<accession>A0ABT4QC39</accession>
<dbReference type="InterPro" id="IPR009057">
    <property type="entry name" value="Homeodomain-like_sf"/>
</dbReference>
<comment type="caution">
    <text evidence="4">The sequence shown here is derived from an EMBL/GenBank/DDBJ whole genome shotgun (WGS) entry which is preliminary data.</text>
</comment>
<gene>
    <name evidence="4" type="ORF">O9H85_18890</name>
</gene>
<reference evidence="4 5" key="1">
    <citation type="submission" date="2022-12" db="EMBL/GenBank/DDBJ databases">
        <title>Draft genome sequence of Paenibacillus sp. dW9.</title>
        <authorList>
            <person name="Choi E.-W."/>
            <person name="Kim D.-U."/>
        </authorList>
    </citation>
    <scope>NUCLEOTIDE SEQUENCE [LARGE SCALE GENOMIC DNA]</scope>
    <source>
        <strain evidence="5">dW9</strain>
    </source>
</reference>
<proteinExistence type="predicted"/>
<dbReference type="InterPro" id="IPR050109">
    <property type="entry name" value="HTH-type_TetR-like_transc_reg"/>
</dbReference>
<dbReference type="PANTHER" id="PTHR30055">
    <property type="entry name" value="HTH-TYPE TRANSCRIPTIONAL REGULATOR RUTR"/>
    <property type="match status" value="1"/>
</dbReference>
<evidence type="ECO:0000313" key="5">
    <source>
        <dbReference type="Proteomes" id="UP001527882"/>
    </source>
</evidence>
<dbReference type="PRINTS" id="PR00455">
    <property type="entry name" value="HTHTETR"/>
</dbReference>
<dbReference type="Gene3D" id="1.10.357.10">
    <property type="entry name" value="Tetracycline Repressor, domain 2"/>
    <property type="match status" value="1"/>
</dbReference>
<dbReference type="InterPro" id="IPR001647">
    <property type="entry name" value="HTH_TetR"/>
</dbReference>
<dbReference type="PROSITE" id="PS50977">
    <property type="entry name" value="HTH_TETR_2"/>
    <property type="match status" value="1"/>
</dbReference>
<dbReference type="InterPro" id="IPR023772">
    <property type="entry name" value="DNA-bd_HTH_TetR-type_CS"/>
</dbReference>
<dbReference type="SUPFAM" id="SSF48498">
    <property type="entry name" value="Tetracyclin repressor-like, C-terminal domain"/>
    <property type="match status" value="1"/>
</dbReference>
<dbReference type="Pfam" id="PF00440">
    <property type="entry name" value="TetR_N"/>
    <property type="match status" value="1"/>
</dbReference>
<dbReference type="SUPFAM" id="SSF46689">
    <property type="entry name" value="Homeodomain-like"/>
    <property type="match status" value="1"/>
</dbReference>
<dbReference type="RefSeq" id="WP_269882976.1">
    <property type="nucleotide sequence ID" value="NZ_JAQAGZ010000012.1"/>
</dbReference>
<dbReference type="InterPro" id="IPR036271">
    <property type="entry name" value="Tet_transcr_reg_TetR-rel_C_sf"/>
</dbReference>
<name>A0ABT4QC39_9BACL</name>
<dbReference type="EMBL" id="JAQAGZ010000012">
    <property type="protein sequence ID" value="MCZ8514448.1"/>
    <property type="molecule type" value="Genomic_DNA"/>
</dbReference>
<dbReference type="PANTHER" id="PTHR30055:SF226">
    <property type="entry name" value="HTH-TYPE TRANSCRIPTIONAL REGULATOR PKSA"/>
    <property type="match status" value="1"/>
</dbReference>
<evidence type="ECO:0000256" key="1">
    <source>
        <dbReference type="ARBA" id="ARBA00023125"/>
    </source>
</evidence>
<evidence type="ECO:0000313" key="4">
    <source>
        <dbReference type="EMBL" id="MCZ8514448.1"/>
    </source>
</evidence>
<dbReference type="Gene3D" id="1.10.10.60">
    <property type="entry name" value="Homeodomain-like"/>
    <property type="match status" value="1"/>
</dbReference>